<organism evidence="1 2">
    <name type="scientific">Symbiodinium necroappetens</name>
    <dbReference type="NCBI Taxonomy" id="1628268"/>
    <lineage>
        <taxon>Eukaryota</taxon>
        <taxon>Sar</taxon>
        <taxon>Alveolata</taxon>
        <taxon>Dinophyceae</taxon>
        <taxon>Suessiales</taxon>
        <taxon>Symbiodiniaceae</taxon>
        <taxon>Symbiodinium</taxon>
    </lineage>
</organism>
<feature type="non-terminal residue" evidence="1">
    <location>
        <position position="1"/>
    </location>
</feature>
<dbReference type="Proteomes" id="UP000601435">
    <property type="component" value="Unassembled WGS sequence"/>
</dbReference>
<keyword evidence="2" id="KW-1185">Reference proteome</keyword>
<accession>A0A812SZK7</accession>
<dbReference type="EMBL" id="CAJNJA010023154">
    <property type="protein sequence ID" value="CAE7506629.1"/>
    <property type="molecule type" value="Genomic_DNA"/>
</dbReference>
<comment type="caution">
    <text evidence="1">The sequence shown here is derived from an EMBL/GenBank/DDBJ whole genome shotgun (WGS) entry which is preliminary data.</text>
</comment>
<reference evidence="1" key="1">
    <citation type="submission" date="2021-02" db="EMBL/GenBank/DDBJ databases">
        <authorList>
            <person name="Dougan E. K."/>
            <person name="Rhodes N."/>
            <person name="Thang M."/>
            <person name="Chan C."/>
        </authorList>
    </citation>
    <scope>NUCLEOTIDE SEQUENCE</scope>
</reference>
<evidence type="ECO:0000313" key="2">
    <source>
        <dbReference type="Proteomes" id="UP000601435"/>
    </source>
</evidence>
<dbReference type="AlphaFoldDB" id="A0A812SZK7"/>
<sequence>MHVDIHEAELELVKRSILSGRKWRSAVVDVVDPSFTDLCANVADGFSLDFDYVGKDFLPSHATFAQSQLVMAGSAVSWLTASK</sequence>
<proteinExistence type="predicted"/>
<protein>
    <submittedName>
        <fullName evidence="1">Uncharacterized protein</fullName>
    </submittedName>
</protein>
<evidence type="ECO:0000313" key="1">
    <source>
        <dbReference type="EMBL" id="CAE7506629.1"/>
    </source>
</evidence>
<gene>
    <name evidence="1" type="ORF">SNEC2469_LOCUS14451</name>
</gene>
<name>A0A812SZK7_9DINO</name>